<dbReference type="Proteomes" id="UP000033774">
    <property type="component" value="Unassembled WGS sequence"/>
</dbReference>
<reference evidence="1 2" key="1">
    <citation type="submission" date="2015-03" db="EMBL/GenBank/DDBJ databases">
        <title>Draft genome sequence of Elstera litoralis.</title>
        <authorList>
            <person name="Rahalkar M.C."/>
            <person name="Dhakephalkar P.K."/>
            <person name="Pore S.D."/>
            <person name="Arora P."/>
            <person name="Kapse N.G."/>
            <person name="Pandit P.S."/>
        </authorList>
    </citation>
    <scope>NUCLEOTIDE SEQUENCE [LARGE SCALE GENOMIC DNA]</scope>
    <source>
        <strain evidence="1 2">Dia-1</strain>
    </source>
</reference>
<gene>
    <name evidence="1" type="ORF">VZ95_13100</name>
</gene>
<dbReference type="AlphaFoldDB" id="A0A0F3IR12"/>
<evidence type="ECO:0000313" key="2">
    <source>
        <dbReference type="Proteomes" id="UP000033774"/>
    </source>
</evidence>
<keyword evidence="2" id="KW-1185">Reference proteome</keyword>
<protein>
    <submittedName>
        <fullName evidence="1">Uncharacterized protein</fullName>
    </submittedName>
</protein>
<comment type="caution">
    <text evidence="1">The sequence shown here is derived from an EMBL/GenBank/DDBJ whole genome shotgun (WGS) entry which is preliminary data.</text>
</comment>
<accession>A0A0F3IR12</accession>
<name>A0A0F3IR12_9PROT</name>
<sequence>MPPKTNPSWRRRGFGWLTLPLCGLLPVVALAAALQPERGTQSPVAVVFPLTYSAEATLAALGSTGAHLVAPGGIGAVFIVQSDAPDLAEQLYRAGAWFILKSDAAWCQPIAR</sequence>
<evidence type="ECO:0000313" key="1">
    <source>
        <dbReference type="EMBL" id="KJV09180.1"/>
    </source>
</evidence>
<dbReference type="EMBL" id="LAJY01000338">
    <property type="protein sequence ID" value="KJV09180.1"/>
    <property type="molecule type" value="Genomic_DNA"/>
</dbReference>
<organism evidence="1 2">
    <name type="scientific">Elstera litoralis</name>
    <dbReference type="NCBI Taxonomy" id="552518"/>
    <lineage>
        <taxon>Bacteria</taxon>
        <taxon>Pseudomonadati</taxon>
        <taxon>Pseudomonadota</taxon>
        <taxon>Alphaproteobacteria</taxon>
        <taxon>Rhodospirillales</taxon>
        <taxon>Rhodospirillaceae</taxon>
        <taxon>Elstera</taxon>
    </lineage>
</organism>
<proteinExistence type="predicted"/>